<protein>
    <submittedName>
        <fullName evidence="5">1,3-beta-glucanase</fullName>
    </submittedName>
</protein>
<evidence type="ECO:0000256" key="2">
    <source>
        <dbReference type="SAM" id="MobiDB-lite"/>
    </source>
</evidence>
<dbReference type="SUPFAM" id="SSF49899">
    <property type="entry name" value="Concanavalin A-like lectins/glucanases"/>
    <property type="match status" value="1"/>
</dbReference>
<dbReference type="InterPro" id="IPR013320">
    <property type="entry name" value="ConA-like_dom_sf"/>
</dbReference>
<name>A0A1X0DN74_9MYCO</name>
<sequence>MMLMSGFGILAAAVASPKAFASPNAPLPAEPPRGNTGGFLWSDEFDGPAGSAPDPSKWMISNARETIKNPVFWDRPENMGQYRNSRDYVFLDGNSNLVIRAIRNGNKYTSGKVTGLWQGGIGTTWEARIKFDCLTDGAWPAWWLHNEVPGGEVDLIEWYGNRDWPSGTTVHGNLYGDAFETQPYPVDSAWHTWRCTWDQNGMYFWQDYATGKEPYFTVPAFSLDPWPFNLPDFTMAPVLNLAVAGSGGGDPAGGSYPAQMLVDWVRVF</sequence>
<dbReference type="EMBL" id="MVHS01000002">
    <property type="protein sequence ID" value="ORA73836.1"/>
    <property type="molecule type" value="Genomic_DNA"/>
</dbReference>
<dbReference type="AlphaFoldDB" id="A0A1X0DN74"/>
<dbReference type="InterPro" id="IPR000757">
    <property type="entry name" value="Beta-glucanase-like"/>
</dbReference>
<evidence type="ECO:0000313" key="6">
    <source>
        <dbReference type="Proteomes" id="UP000192801"/>
    </source>
</evidence>
<dbReference type="GO" id="GO:0005975">
    <property type="term" value="P:carbohydrate metabolic process"/>
    <property type="evidence" value="ECO:0007669"/>
    <property type="project" value="InterPro"/>
</dbReference>
<feature type="domain" description="GH16" evidence="4">
    <location>
        <begin position="20"/>
        <end position="268"/>
    </location>
</feature>
<dbReference type="Gene3D" id="2.60.120.200">
    <property type="match status" value="1"/>
</dbReference>
<keyword evidence="3" id="KW-0732">Signal</keyword>
<evidence type="ECO:0000259" key="4">
    <source>
        <dbReference type="PROSITE" id="PS51762"/>
    </source>
</evidence>
<accession>A0A1X0DN74</accession>
<dbReference type="GO" id="GO:0004553">
    <property type="term" value="F:hydrolase activity, hydrolyzing O-glycosyl compounds"/>
    <property type="evidence" value="ECO:0007669"/>
    <property type="project" value="InterPro"/>
</dbReference>
<proteinExistence type="inferred from homology"/>
<feature type="region of interest" description="Disordered" evidence="2">
    <location>
        <begin position="25"/>
        <end position="56"/>
    </location>
</feature>
<dbReference type="Proteomes" id="UP000192801">
    <property type="component" value="Unassembled WGS sequence"/>
</dbReference>
<feature type="chain" id="PRO_5012958920" evidence="3">
    <location>
        <begin position="22"/>
        <end position="268"/>
    </location>
</feature>
<evidence type="ECO:0000256" key="1">
    <source>
        <dbReference type="ARBA" id="ARBA00006865"/>
    </source>
</evidence>
<evidence type="ECO:0000313" key="5">
    <source>
        <dbReference type="EMBL" id="ORA73836.1"/>
    </source>
</evidence>
<dbReference type="InterPro" id="IPR050546">
    <property type="entry name" value="Glycosyl_Hydrlase_16"/>
</dbReference>
<comment type="caution">
    <text evidence="5">The sequence shown here is derived from an EMBL/GenBank/DDBJ whole genome shotgun (WGS) entry which is preliminary data.</text>
</comment>
<feature type="signal peptide" evidence="3">
    <location>
        <begin position="1"/>
        <end position="21"/>
    </location>
</feature>
<comment type="similarity">
    <text evidence="1">Belongs to the glycosyl hydrolase 16 family.</text>
</comment>
<dbReference type="PANTHER" id="PTHR10963">
    <property type="entry name" value="GLYCOSYL HYDROLASE-RELATED"/>
    <property type="match status" value="1"/>
</dbReference>
<organism evidence="5 6">
    <name type="scientific">Mycolicibacterium insubricum</name>
    <dbReference type="NCBI Taxonomy" id="444597"/>
    <lineage>
        <taxon>Bacteria</taxon>
        <taxon>Bacillati</taxon>
        <taxon>Actinomycetota</taxon>
        <taxon>Actinomycetes</taxon>
        <taxon>Mycobacteriales</taxon>
        <taxon>Mycobacteriaceae</taxon>
        <taxon>Mycolicibacterium</taxon>
    </lineage>
</organism>
<gene>
    <name evidence="5" type="ORF">BST26_01295</name>
</gene>
<dbReference type="Pfam" id="PF00722">
    <property type="entry name" value="Glyco_hydro_16"/>
    <property type="match status" value="1"/>
</dbReference>
<dbReference type="PANTHER" id="PTHR10963:SF55">
    <property type="entry name" value="GLYCOSIDE HYDROLASE FAMILY 16 PROTEIN"/>
    <property type="match status" value="1"/>
</dbReference>
<evidence type="ECO:0000256" key="3">
    <source>
        <dbReference type="SAM" id="SignalP"/>
    </source>
</evidence>
<dbReference type="STRING" id="444597.BST26_01295"/>
<dbReference type="PROSITE" id="PS51762">
    <property type="entry name" value="GH16_2"/>
    <property type="match status" value="1"/>
</dbReference>
<dbReference type="CDD" id="cd08023">
    <property type="entry name" value="GH16_laminarinase_like"/>
    <property type="match status" value="1"/>
</dbReference>
<reference evidence="5 6" key="1">
    <citation type="submission" date="2016-12" db="EMBL/GenBank/DDBJ databases">
        <title>The new phylogeny of genus Mycobacterium.</title>
        <authorList>
            <person name="Tortoli E."/>
            <person name="Trovato A."/>
            <person name="Cirillo D.M."/>
        </authorList>
    </citation>
    <scope>NUCLEOTIDE SEQUENCE [LARGE SCALE GENOMIC DNA]</scope>
    <source>
        <strain evidence="5 6">DSM 45130</strain>
    </source>
</reference>
<keyword evidence="6" id="KW-1185">Reference proteome</keyword>